<dbReference type="AlphaFoldDB" id="A0A139A199"/>
<keyword evidence="3 6" id="KW-0106">Calcium</keyword>
<evidence type="ECO:0000256" key="2">
    <source>
        <dbReference type="ARBA" id="ARBA00022737"/>
    </source>
</evidence>
<organism evidence="7 8">
    <name type="scientific">Gonapodya prolifera (strain JEL478)</name>
    <name type="common">Monoblepharis prolifera</name>
    <dbReference type="NCBI Taxonomy" id="1344416"/>
    <lineage>
        <taxon>Eukaryota</taxon>
        <taxon>Fungi</taxon>
        <taxon>Fungi incertae sedis</taxon>
        <taxon>Chytridiomycota</taxon>
        <taxon>Chytridiomycota incertae sedis</taxon>
        <taxon>Monoblepharidomycetes</taxon>
        <taxon>Monoblepharidales</taxon>
        <taxon>Gonapodyaceae</taxon>
        <taxon>Gonapodya</taxon>
    </lineage>
</organism>
<evidence type="ECO:0000256" key="6">
    <source>
        <dbReference type="RuleBase" id="RU003540"/>
    </source>
</evidence>
<dbReference type="GO" id="GO:0005509">
    <property type="term" value="F:calcium ion binding"/>
    <property type="evidence" value="ECO:0007669"/>
    <property type="project" value="InterPro"/>
</dbReference>
<comment type="domain">
    <text evidence="6">A pair of annexin repeats may form one binding site for calcium and phospholipid.</text>
</comment>
<protein>
    <recommendedName>
        <fullName evidence="6">Annexin</fullName>
    </recommendedName>
</protein>
<dbReference type="SMART" id="SM00335">
    <property type="entry name" value="ANX"/>
    <property type="match status" value="4"/>
</dbReference>
<keyword evidence="8" id="KW-1185">Reference proteome</keyword>
<proteinExistence type="inferred from homology"/>
<dbReference type="InterPro" id="IPR001464">
    <property type="entry name" value="Annexin"/>
</dbReference>
<evidence type="ECO:0000256" key="3">
    <source>
        <dbReference type="ARBA" id="ARBA00022837"/>
    </source>
</evidence>
<dbReference type="EMBL" id="KQ965820">
    <property type="protein sequence ID" value="KXS10557.1"/>
    <property type="molecule type" value="Genomic_DNA"/>
</dbReference>
<evidence type="ECO:0000256" key="1">
    <source>
        <dbReference type="ARBA" id="ARBA00007831"/>
    </source>
</evidence>
<dbReference type="PROSITE" id="PS51897">
    <property type="entry name" value="ANNEXIN_2"/>
    <property type="match status" value="4"/>
</dbReference>
<dbReference type="STRING" id="1344416.A0A139A199"/>
<keyword evidence="5 6" id="KW-0111">Calcium/phospholipid-binding</keyword>
<reference evidence="7 8" key="1">
    <citation type="journal article" date="2015" name="Genome Biol. Evol.">
        <title>Phylogenomic analyses indicate that early fungi evolved digesting cell walls of algal ancestors of land plants.</title>
        <authorList>
            <person name="Chang Y."/>
            <person name="Wang S."/>
            <person name="Sekimoto S."/>
            <person name="Aerts A.L."/>
            <person name="Choi C."/>
            <person name="Clum A."/>
            <person name="LaButti K.M."/>
            <person name="Lindquist E.A."/>
            <person name="Yee Ngan C."/>
            <person name="Ohm R.A."/>
            <person name="Salamov A.A."/>
            <person name="Grigoriev I.V."/>
            <person name="Spatafora J.W."/>
            <person name="Berbee M.L."/>
        </authorList>
    </citation>
    <scope>NUCLEOTIDE SEQUENCE [LARGE SCALE GENOMIC DNA]</scope>
    <source>
        <strain evidence="7 8">JEL478</strain>
    </source>
</reference>
<feature type="non-terminal residue" evidence="7">
    <location>
        <position position="1"/>
    </location>
</feature>
<evidence type="ECO:0000313" key="8">
    <source>
        <dbReference type="Proteomes" id="UP000070544"/>
    </source>
</evidence>
<dbReference type="PROSITE" id="PS00223">
    <property type="entry name" value="ANNEXIN_1"/>
    <property type="match status" value="1"/>
</dbReference>
<accession>A0A139A199</accession>
<dbReference type="GO" id="GO:0005544">
    <property type="term" value="F:calcium-dependent phospholipid binding"/>
    <property type="evidence" value="ECO:0007669"/>
    <property type="project" value="UniProtKB-KW"/>
</dbReference>
<dbReference type="PANTHER" id="PTHR10502">
    <property type="entry name" value="ANNEXIN"/>
    <property type="match status" value="1"/>
</dbReference>
<keyword evidence="2 6" id="KW-0677">Repeat</keyword>
<dbReference type="PRINTS" id="PR00196">
    <property type="entry name" value="ANNEXIN"/>
</dbReference>
<dbReference type="GO" id="GO:0005737">
    <property type="term" value="C:cytoplasm"/>
    <property type="evidence" value="ECO:0007669"/>
    <property type="project" value="TreeGrafter"/>
</dbReference>
<dbReference type="GO" id="GO:0005886">
    <property type="term" value="C:plasma membrane"/>
    <property type="evidence" value="ECO:0007669"/>
    <property type="project" value="TreeGrafter"/>
</dbReference>
<dbReference type="InterPro" id="IPR018502">
    <property type="entry name" value="Annexin_repeat"/>
</dbReference>
<dbReference type="FunFam" id="1.10.220.10:FF:000002">
    <property type="entry name" value="Annexin"/>
    <property type="match status" value="1"/>
</dbReference>
<dbReference type="GO" id="GO:0001786">
    <property type="term" value="F:phosphatidylserine binding"/>
    <property type="evidence" value="ECO:0007669"/>
    <property type="project" value="TreeGrafter"/>
</dbReference>
<dbReference type="InterPro" id="IPR037104">
    <property type="entry name" value="Annexin_sf"/>
</dbReference>
<dbReference type="GO" id="GO:0012506">
    <property type="term" value="C:vesicle membrane"/>
    <property type="evidence" value="ECO:0007669"/>
    <property type="project" value="TreeGrafter"/>
</dbReference>
<dbReference type="SUPFAM" id="SSF47874">
    <property type="entry name" value="Annexin"/>
    <property type="match status" value="1"/>
</dbReference>
<dbReference type="InterPro" id="IPR018252">
    <property type="entry name" value="Annexin_repeat_CS"/>
</dbReference>
<dbReference type="Pfam" id="PF00191">
    <property type="entry name" value="Annexin"/>
    <property type="match status" value="4"/>
</dbReference>
<sequence>QTTSTMSAERDAEVLNKAFKGLGMDEKTLINMLTHRNVNELQEINRAYKGNFGKSLEEKIEISTNFYKDVSDSTSLLLFSPAEYDAKLLNDAMKGVGTDEDLLIQVLAGRTNVEVEAIKAAYSHVYGKDLEKAVMSEVGGDLRKFFVAMLQARRDEEGAGRNVAEDVKELYEAGEGKIGTDESKFIQVIANRAPSHVQAVIRQYALTYGHDITHAIRHELSGDLKRALTTAVKRLADPADYYAEMFEKSMAGLGTKDEMLVRLLVRTRYPQVSCLMSAVKEAYLKRYGKTLAKRVSGETSGDYKKLAVAIIEVAP</sequence>
<dbReference type="PANTHER" id="PTHR10502:SF102">
    <property type="entry name" value="ANNEXIN B11"/>
    <property type="match status" value="1"/>
</dbReference>
<dbReference type="Proteomes" id="UP000070544">
    <property type="component" value="Unassembled WGS sequence"/>
</dbReference>
<dbReference type="OrthoDB" id="37886at2759"/>
<comment type="similarity">
    <text evidence="1 6">Belongs to the annexin family.</text>
</comment>
<keyword evidence="4 6" id="KW-0041">Annexin</keyword>
<evidence type="ECO:0000256" key="5">
    <source>
        <dbReference type="ARBA" id="ARBA00023302"/>
    </source>
</evidence>
<dbReference type="OMA" id="FMENQEQ"/>
<name>A0A139A199_GONPJ</name>
<evidence type="ECO:0000313" key="7">
    <source>
        <dbReference type="EMBL" id="KXS10557.1"/>
    </source>
</evidence>
<gene>
    <name evidence="7" type="ORF">M427DRAFT_103502</name>
</gene>
<evidence type="ECO:0000256" key="4">
    <source>
        <dbReference type="ARBA" id="ARBA00023216"/>
    </source>
</evidence>
<dbReference type="Gene3D" id="1.10.220.10">
    <property type="entry name" value="Annexin"/>
    <property type="match status" value="4"/>
</dbReference>
<dbReference type="FunFam" id="1.10.220.10:FF:000003">
    <property type="entry name" value="Annexin"/>
    <property type="match status" value="1"/>
</dbReference>
<dbReference type="GO" id="GO:0005634">
    <property type="term" value="C:nucleus"/>
    <property type="evidence" value="ECO:0007669"/>
    <property type="project" value="TreeGrafter"/>
</dbReference>